<accession>E6QQ72</accession>
<protein>
    <submittedName>
        <fullName evidence="1">Uncharacterized protein</fullName>
    </submittedName>
</protein>
<dbReference type="EMBL" id="CABR01000031">
    <property type="protein sequence ID" value="CBI09393.1"/>
    <property type="molecule type" value="Genomic_DNA"/>
</dbReference>
<sequence>MTPQLQHTLCDHATGNYRVLARAKIIQSSLKSMRLIGLDNPREMRTINDLFILSKFKRNQVEWKTVFTRCIQCKSEARLWMINSIGHEIDVQAAVKTQTSRCFNGFNPACLVKCVSVSLCDLSQDGSRRLT</sequence>
<proteinExistence type="predicted"/>
<dbReference type="AlphaFoldDB" id="E6QQ72"/>
<organism evidence="1">
    <name type="scientific">mine drainage metagenome</name>
    <dbReference type="NCBI Taxonomy" id="410659"/>
    <lineage>
        <taxon>unclassified sequences</taxon>
        <taxon>metagenomes</taxon>
        <taxon>ecological metagenomes</taxon>
    </lineage>
</organism>
<comment type="caution">
    <text evidence="1">The sequence shown here is derived from an EMBL/GenBank/DDBJ whole genome shotgun (WGS) entry which is preliminary data.</text>
</comment>
<evidence type="ECO:0000313" key="1">
    <source>
        <dbReference type="EMBL" id="CBI09393.1"/>
    </source>
</evidence>
<reference evidence="1" key="1">
    <citation type="submission" date="2009-10" db="EMBL/GenBank/DDBJ databases">
        <title>Diversity of trophic interactions inside an arsenic-rich microbial ecosystem.</title>
        <authorList>
            <person name="Bertin P.N."/>
            <person name="Heinrich-Salmeron A."/>
            <person name="Pelletier E."/>
            <person name="Goulhen-Chollet F."/>
            <person name="Arsene-Ploetze F."/>
            <person name="Gallien S."/>
            <person name="Calteau A."/>
            <person name="Vallenet D."/>
            <person name="Casiot C."/>
            <person name="Chane-Woon-Ming B."/>
            <person name="Giloteaux L."/>
            <person name="Barakat M."/>
            <person name="Bonnefoy V."/>
            <person name="Bruneel O."/>
            <person name="Chandler M."/>
            <person name="Cleiss J."/>
            <person name="Duran R."/>
            <person name="Elbaz-Poulichet F."/>
            <person name="Fonknechten N."/>
            <person name="Lauga B."/>
            <person name="Mornico D."/>
            <person name="Ortet P."/>
            <person name="Schaeffer C."/>
            <person name="Siguier P."/>
            <person name="Alexander Thil Smith A."/>
            <person name="Van Dorsselaer A."/>
            <person name="Weissenbach J."/>
            <person name="Medigue C."/>
            <person name="Le Paslier D."/>
        </authorList>
    </citation>
    <scope>NUCLEOTIDE SEQUENCE</scope>
</reference>
<gene>
    <name evidence="1" type="ORF">CARN7_0120</name>
</gene>
<name>E6QQ72_9ZZZZ</name>